<feature type="region of interest" description="Disordered" evidence="1">
    <location>
        <begin position="28"/>
        <end position="127"/>
    </location>
</feature>
<sequence>MPSSDRWRISVSADDSLDGVAICNNPEMDRGHFPRHNGHNADPGTGRATIQDLGSVFLSPDDDSAHTNDVVDIIGRISSSDPDDNPSDPLYYNPIDEDCSSSDDMPSSQEVQLNSPSESEEDSTEMNLPVNMRVEQAEIISLHSPSTHKGKTVPTNQFYGQKNVIQDYFSCLFTYCESELVNVNDTDLNNDEAVEASLTSCASVEGEDRWDASSDVGLSTWKYSSPFAPVTLSIDTVDADLYP</sequence>
<feature type="compositionally biased region" description="Polar residues" evidence="1">
    <location>
        <begin position="102"/>
        <end position="117"/>
    </location>
</feature>
<evidence type="ECO:0000313" key="3">
    <source>
        <dbReference type="Proteomes" id="UP000012073"/>
    </source>
</evidence>
<dbReference type="KEGG" id="ccp:CHC_T00006115001"/>
<evidence type="ECO:0000256" key="1">
    <source>
        <dbReference type="SAM" id="MobiDB-lite"/>
    </source>
</evidence>
<protein>
    <submittedName>
        <fullName evidence="2">Uncharacterized protein</fullName>
    </submittedName>
</protein>
<dbReference type="GeneID" id="17325892"/>
<organism evidence="2 3">
    <name type="scientific">Chondrus crispus</name>
    <name type="common">Carrageen Irish moss</name>
    <name type="synonym">Polymorpha crispa</name>
    <dbReference type="NCBI Taxonomy" id="2769"/>
    <lineage>
        <taxon>Eukaryota</taxon>
        <taxon>Rhodophyta</taxon>
        <taxon>Florideophyceae</taxon>
        <taxon>Rhodymeniophycidae</taxon>
        <taxon>Gigartinales</taxon>
        <taxon>Gigartinaceae</taxon>
        <taxon>Chondrus</taxon>
    </lineage>
</organism>
<dbReference type="EMBL" id="HG001914">
    <property type="protein sequence ID" value="CDF38290.1"/>
    <property type="molecule type" value="Genomic_DNA"/>
</dbReference>
<accession>R7QLL0</accession>
<gene>
    <name evidence="2" type="ORF">CHC_T00006115001</name>
</gene>
<evidence type="ECO:0000313" key="2">
    <source>
        <dbReference type="EMBL" id="CDF38290.1"/>
    </source>
</evidence>
<name>R7QLL0_CHOCR</name>
<dbReference type="Proteomes" id="UP000012073">
    <property type="component" value="Unassembled WGS sequence"/>
</dbReference>
<dbReference type="AlphaFoldDB" id="R7QLL0"/>
<reference evidence="3" key="1">
    <citation type="journal article" date="2013" name="Proc. Natl. Acad. Sci. U.S.A.">
        <title>Genome structure and metabolic features in the red seaweed Chondrus crispus shed light on evolution of the Archaeplastida.</title>
        <authorList>
            <person name="Collen J."/>
            <person name="Porcel B."/>
            <person name="Carre W."/>
            <person name="Ball S.G."/>
            <person name="Chaparro C."/>
            <person name="Tonon T."/>
            <person name="Barbeyron T."/>
            <person name="Michel G."/>
            <person name="Noel B."/>
            <person name="Valentin K."/>
            <person name="Elias M."/>
            <person name="Artiguenave F."/>
            <person name="Arun A."/>
            <person name="Aury J.M."/>
            <person name="Barbosa-Neto J.F."/>
            <person name="Bothwell J.H."/>
            <person name="Bouget F.Y."/>
            <person name="Brillet L."/>
            <person name="Cabello-Hurtado F."/>
            <person name="Capella-Gutierrez S."/>
            <person name="Charrier B."/>
            <person name="Cladiere L."/>
            <person name="Cock J.M."/>
            <person name="Coelho S.M."/>
            <person name="Colleoni C."/>
            <person name="Czjzek M."/>
            <person name="Da Silva C."/>
            <person name="Delage L."/>
            <person name="Denoeud F."/>
            <person name="Deschamps P."/>
            <person name="Dittami S.M."/>
            <person name="Gabaldon T."/>
            <person name="Gachon C.M."/>
            <person name="Groisillier A."/>
            <person name="Herve C."/>
            <person name="Jabbari K."/>
            <person name="Katinka M."/>
            <person name="Kloareg B."/>
            <person name="Kowalczyk N."/>
            <person name="Labadie K."/>
            <person name="Leblanc C."/>
            <person name="Lopez P.J."/>
            <person name="McLachlan D.H."/>
            <person name="Meslet-Cladiere L."/>
            <person name="Moustafa A."/>
            <person name="Nehr Z."/>
            <person name="Nyvall Collen P."/>
            <person name="Panaud O."/>
            <person name="Partensky F."/>
            <person name="Poulain J."/>
            <person name="Rensing S.A."/>
            <person name="Rousvoal S."/>
            <person name="Samson G."/>
            <person name="Symeonidi A."/>
            <person name="Weissenbach J."/>
            <person name="Zambounis A."/>
            <person name="Wincker P."/>
            <person name="Boyen C."/>
        </authorList>
    </citation>
    <scope>NUCLEOTIDE SEQUENCE [LARGE SCALE GENOMIC DNA]</scope>
    <source>
        <strain evidence="3">cv. Stackhouse</strain>
    </source>
</reference>
<dbReference type="RefSeq" id="XP_005718175.1">
    <property type="nucleotide sequence ID" value="XM_005718118.1"/>
</dbReference>
<keyword evidence="3" id="KW-1185">Reference proteome</keyword>
<dbReference type="Gramene" id="CDF38290">
    <property type="protein sequence ID" value="CDF38290"/>
    <property type="gene ID" value="CHC_T00006115001"/>
</dbReference>
<proteinExistence type="predicted"/>